<name>A0A0C1TVN1_9BACT</name>
<evidence type="ECO:0000313" key="2">
    <source>
        <dbReference type="EMBL" id="KIE43438.1"/>
    </source>
</evidence>
<keyword evidence="1" id="KW-0812">Transmembrane</keyword>
<keyword evidence="1" id="KW-0472">Membrane</keyword>
<keyword evidence="3" id="KW-1185">Reference proteome</keyword>
<sequence>MFALSLVLIGGGLLATAWGLPAAHRLRRPWDAAAALAALGGVVSALMGVLLAVVPHFFG</sequence>
<evidence type="ECO:0000313" key="3">
    <source>
        <dbReference type="Proteomes" id="UP000031433"/>
    </source>
</evidence>
<dbReference type="EMBL" id="JXBL01000001">
    <property type="protein sequence ID" value="KIE43438.1"/>
    <property type="molecule type" value="Genomic_DNA"/>
</dbReference>
<feature type="transmembrane region" description="Helical" evidence="1">
    <location>
        <begin position="35"/>
        <end position="58"/>
    </location>
</feature>
<proteinExistence type="predicted"/>
<comment type="caution">
    <text evidence="2">The sequence shown here is derived from an EMBL/GenBank/DDBJ whole genome shotgun (WGS) entry which is preliminary data.</text>
</comment>
<organism evidence="2 3">
    <name type="scientific">Geobacter soli</name>
    <dbReference type="NCBI Taxonomy" id="1510391"/>
    <lineage>
        <taxon>Bacteria</taxon>
        <taxon>Pseudomonadati</taxon>
        <taxon>Thermodesulfobacteriota</taxon>
        <taxon>Desulfuromonadia</taxon>
        <taxon>Geobacterales</taxon>
        <taxon>Geobacteraceae</taxon>
        <taxon>Geobacter</taxon>
    </lineage>
</organism>
<dbReference type="RefSeq" id="WP_039646912.1">
    <property type="nucleotide sequence ID" value="NZ_JXBL01000001.1"/>
</dbReference>
<reference evidence="2 3" key="1">
    <citation type="submission" date="2015-01" db="EMBL/GenBank/DDBJ databases">
        <title>Genome sequence of the anaerobic bacterium Geobacter soli GSS01, a dissimilatory Fe(III) reducer from soil.</title>
        <authorList>
            <person name="Yang G."/>
            <person name="Zhou S."/>
        </authorList>
    </citation>
    <scope>NUCLEOTIDE SEQUENCE [LARGE SCALE GENOMIC DNA]</scope>
    <source>
        <strain evidence="2 3">GSS01</strain>
    </source>
</reference>
<evidence type="ECO:0000256" key="1">
    <source>
        <dbReference type="SAM" id="Phobius"/>
    </source>
</evidence>
<accession>A0A0C1TVN1</accession>
<keyword evidence="1" id="KW-1133">Transmembrane helix</keyword>
<dbReference type="AlphaFoldDB" id="A0A0C1TVN1"/>
<gene>
    <name evidence="2" type="ORF">SE37_12755</name>
</gene>
<dbReference type="Proteomes" id="UP000031433">
    <property type="component" value="Unassembled WGS sequence"/>
</dbReference>
<protein>
    <submittedName>
        <fullName evidence="2">Uncharacterized protein</fullName>
    </submittedName>
</protein>